<keyword evidence="5" id="KW-1185">Reference proteome</keyword>
<sequence>MKITIQLVLLAFLVSACSKSKTGFVDTQKLFEEYTELTEVQDKYTKMSDEVRADLEPQIQAFQIKVDLYQKNAQSMSPAERQQKEQELGAMQQQIQQAQQVRGGQIQQESQAEIDTIIKKVRDFIADYGKKNEYEYIYGKNEGANILYGKEELDLTDEILKALNDTYAGGSTEVSEETETVSKADTTATE</sequence>
<feature type="region of interest" description="Disordered" evidence="3">
    <location>
        <begin position="169"/>
        <end position="190"/>
    </location>
</feature>
<evidence type="ECO:0000313" key="4">
    <source>
        <dbReference type="EMBL" id="PHQ30747.1"/>
    </source>
</evidence>
<keyword evidence="2" id="KW-0732">Signal</keyword>
<proteinExistence type="inferred from homology"/>
<dbReference type="Proteomes" id="UP000229433">
    <property type="component" value="Unassembled WGS sequence"/>
</dbReference>
<dbReference type="Gene3D" id="3.30.910.20">
    <property type="entry name" value="Skp domain"/>
    <property type="match status" value="1"/>
</dbReference>
<dbReference type="PANTHER" id="PTHR35089:SF1">
    <property type="entry name" value="CHAPERONE PROTEIN SKP"/>
    <property type="match status" value="1"/>
</dbReference>
<comment type="caution">
    <text evidence="4">The sequence shown here is derived from an EMBL/GenBank/DDBJ whole genome shotgun (WGS) entry which is preliminary data.</text>
</comment>
<dbReference type="SUPFAM" id="SSF111384">
    <property type="entry name" value="OmpH-like"/>
    <property type="match status" value="1"/>
</dbReference>
<reference evidence="4 5" key="1">
    <citation type="submission" date="2017-08" db="EMBL/GenBank/DDBJ databases">
        <title>The whole genome shortgun sequences of strain Leeuwenhoekiella nanhaiensis G18 from the South China Sea.</title>
        <authorList>
            <person name="Liu Q."/>
        </authorList>
    </citation>
    <scope>NUCLEOTIDE SEQUENCE [LARGE SCALE GENOMIC DNA]</scope>
    <source>
        <strain evidence="4 5">G18</strain>
    </source>
</reference>
<dbReference type="RefSeq" id="WP_099644288.1">
    <property type="nucleotide sequence ID" value="NZ_KZ319287.1"/>
</dbReference>
<dbReference type="PROSITE" id="PS51257">
    <property type="entry name" value="PROKAR_LIPOPROTEIN"/>
    <property type="match status" value="1"/>
</dbReference>
<dbReference type="OrthoDB" id="1145062at2"/>
<dbReference type="Pfam" id="PF03938">
    <property type="entry name" value="OmpH"/>
    <property type="match status" value="1"/>
</dbReference>
<evidence type="ECO:0000256" key="2">
    <source>
        <dbReference type="ARBA" id="ARBA00022729"/>
    </source>
</evidence>
<dbReference type="EMBL" id="NQXA01000001">
    <property type="protein sequence ID" value="PHQ30747.1"/>
    <property type="molecule type" value="Genomic_DNA"/>
</dbReference>
<protein>
    <recommendedName>
        <fullName evidence="6">Outer membrane chaperone Skp</fullName>
    </recommendedName>
</protein>
<name>A0A2G1VVE5_9FLAO</name>
<dbReference type="GO" id="GO:0005829">
    <property type="term" value="C:cytosol"/>
    <property type="evidence" value="ECO:0007669"/>
    <property type="project" value="TreeGrafter"/>
</dbReference>
<dbReference type="AlphaFoldDB" id="A0A2G1VVE5"/>
<dbReference type="SMART" id="SM00935">
    <property type="entry name" value="OmpH"/>
    <property type="match status" value="1"/>
</dbReference>
<evidence type="ECO:0000256" key="3">
    <source>
        <dbReference type="SAM" id="MobiDB-lite"/>
    </source>
</evidence>
<comment type="similarity">
    <text evidence="1">Belongs to the Skp family.</text>
</comment>
<dbReference type="InterPro" id="IPR024930">
    <property type="entry name" value="Skp_dom_sf"/>
</dbReference>
<accession>A0A2G1VVE5</accession>
<organism evidence="4 5">
    <name type="scientific">Leeuwenhoekiella nanhaiensis</name>
    <dbReference type="NCBI Taxonomy" id="1655491"/>
    <lineage>
        <taxon>Bacteria</taxon>
        <taxon>Pseudomonadati</taxon>
        <taxon>Bacteroidota</taxon>
        <taxon>Flavobacteriia</taxon>
        <taxon>Flavobacteriales</taxon>
        <taxon>Flavobacteriaceae</taxon>
        <taxon>Leeuwenhoekiella</taxon>
    </lineage>
</organism>
<dbReference type="PANTHER" id="PTHR35089">
    <property type="entry name" value="CHAPERONE PROTEIN SKP"/>
    <property type="match status" value="1"/>
</dbReference>
<dbReference type="GO" id="GO:0051082">
    <property type="term" value="F:unfolded protein binding"/>
    <property type="evidence" value="ECO:0007669"/>
    <property type="project" value="InterPro"/>
</dbReference>
<evidence type="ECO:0000313" key="5">
    <source>
        <dbReference type="Proteomes" id="UP000229433"/>
    </source>
</evidence>
<dbReference type="InterPro" id="IPR005632">
    <property type="entry name" value="Chaperone_Skp"/>
</dbReference>
<evidence type="ECO:0008006" key="6">
    <source>
        <dbReference type="Google" id="ProtNLM"/>
    </source>
</evidence>
<gene>
    <name evidence="4" type="ORF">CJ305_00515</name>
</gene>
<evidence type="ECO:0000256" key="1">
    <source>
        <dbReference type="ARBA" id="ARBA00009091"/>
    </source>
</evidence>
<dbReference type="GO" id="GO:0050821">
    <property type="term" value="P:protein stabilization"/>
    <property type="evidence" value="ECO:0007669"/>
    <property type="project" value="TreeGrafter"/>
</dbReference>